<organism evidence="6 7">
    <name type="scientific">Nitrospirillum iridis</name>
    <dbReference type="NCBI Taxonomy" id="765888"/>
    <lineage>
        <taxon>Bacteria</taxon>
        <taxon>Pseudomonadati</taxon>
        <taxon>Pseudomonadota</taxon>
        <taxon>Alphaproteobacteria</taxon>
        <taxon>Rhodospirillales</taxon>
        <taxon>Azospirillaceae</taxon>
        <taxon>Nitrospirillum</taxon>
    </lineage>
</organism>
<dbReference type="Gene3D" id="3.50.50.60">
    <property type="entry name" value="FAD/NAD(P)-binding domain"/>
    <property type="match status" value="2"/>
</dbReference>
<comment type="cofactor">
    <cofactor evidence="1">
        <name>FAD</name>
        <dbReference type="ChEBI" id="CHEBI:57692"/>
    </cofactor>
</comment>
<dbReference type="AlphaFoldDB" id="A0A7X0B3U6"/>
<sequence>MTVRHDVVIVGTGHAGAQAAIALRQRKFEGTIALIGDERDPPYERPPLSKDYLTGEKPFDRMLIRPERFWDERGITLLLGRRVAAVDAQEHRLTLAEGGVMEYGALIWAAGATPRRLACPGHDLSGVHSIRTRADVDRLVMELPAASRIVVVGGGYIGLEAAAALAKLGKRVVILEAQDRVLSRVAGEPISRFFEAEHRARGTEIRLSATVAGLEQARGAVRGVRLADGRLIDCEMVIVGIGIVPAVAPLRAAGAVGENGVMVDAHCRTSLPDIFAIGDCAAHRNIYADGAVIRLESVQNASDQAATVAKALTGAAEPYDAVPWFWSNQFDFKLQTVGLSVGHDQAVLRGDPSTGAFTVVYLKRGRVIALDCVNNVKDYIQGRSLVESRAEVDPGPLSDMRTALKELFPRGEAAAIPATLIKASPAPASTCSVSLRDLQILADIGAYHHEIGRPQPLVVHVTLAVVPPERDSVEDVFDYVHIKSLAEKLSVQRIVLIETFAKRLAEACLEHRLIQGAVVTVEKPRAVPGAMASATVAVGSCVLKSGEGAGLR</sequence>
<evidence type="ECO:0000256" key="3">
    <source>
        <dbReference type="ARBA" id="ARBA00022827"/>
    </source>
</evidence>
<keyword evidence="6" id="KW-0223">Dioxygenase</keyword>
<evidence type="ECO:0000313" key="6">
    <source>
        <dbReference type="EMBL" id="MBB6255247.1"/>
    </source>
</evidence>
<dbReference type="PANTHER" id="PTHR43557">
    <property type="entry name" value="APOPTOSIS-INDUCING FACTOR 1"/>
    <property type="match status" value="1"/>
</dbReference>
<dbReference type="GO" id="GO:0005737">
    <property type="term" value="C:cytoplasm"/>
    <property type="evidence" value="ECO:0007669"/>
    <property type="project" value="TreeGrafter"/>
</dbReference>
<keyword evidence="7" id="KW-1185">Reference proteome</keyword>
<dbReference type="InterPro" id="IPR036188">
    <property type="entry name" value="FAD/NAD-bd_sf"/>
</dbReference>
<dbReference type="Proteomes" id="UP000539175">
    <property type="component" value="Unassembled WGS sequence"/>
</dbReference>
<dbReference type="Pfam" id="PF02152">
    <property type="entry name" value="FolB"/>
    <property type="match status" value="1"/>
</dbReference>
<dbReference type="InterPro" id="IPR006157">
    <property type="entry name" value="FolB_dom"/>
</dbReference>
<dbReference type="PRINTS" id="PR00368">
    <property type="entry name" value="FADPNR"/>
</dbReference>
<evidence type="ECO:0000313" key="7">
    <source>
        <dbReference type="Proteomes" id="UP000539175"/>
    </source>
</evidence>
<dbReference type="Pfam" id="PF07992">
    <property type="entry name" value="Pyr_redox_2"/>
    <property type="match status" value="1"/>
</dbReference>
<reference evidence="6 7" key="1">
    <citation type="submission" date="2020-08" db="EMBL/GenBank/DDBJ databases">
        <title>Genomic Encyclopedia of Type Strains, Phase IV (KMG-IV): sequencing the most valuable type-strain genomes for metagenomic binning, comparative biology and taxonomic classification.</title>
        <authorList>
            <person name="Goeker M."/>
        </authorList>
    </citation>
    <scope>NUCLEOTIDE SEQUENCE [LARGE SCALE GENOMIC DNA]</scope>
    <source>
        <strain evidence="6 7">DSM 22198</strain>
    </source>
</reference>
<comment type="caution">
    <text evidence="6">The sequence shown here is derived from an EMBL/GenBank/DDBJ whole genome shotgun (WGS) entry which is preliminary data.</text>
</comment>
<protein>
    <submittedName>
        <fullName evidence="6">3-phenylpropionate/trans-cinnamate dioxygenase ferredoxin reductase subunit</fullName>
        <ecNumber evidence="6">1.18.1.3</ecNumber>
    </submittedName>
</protein>
<dbReference type="GO" id="GO:0051213">
    <property type="term" value="F:dioxygenase activity"/>
    <property type="evidence" value="ECO:0007669"/>
    <property type="project" value="UniProtKB-KW"/>
</dbReference>
<proteinExistence type="predicted"/>
<dbReference type="PANTHER" id="PTHR43557:SF2">
    <property type="entry name" value="RIESKE DOMAIN-CONTAINING PROTEIN-RELATED"/>
    <property type="match status" value="1"/>
</dbReference>
<dbReference type="GO" id="GO:0004150">
    <property type="term" value="F:dihydroneopterin aldolase activity"/>
    <property type="evidence" value="ECO:0007669"/>
    <property type="project" value="InterPro"/>
</dbReference>
<dbReference type="Gene3D" id="3.30.1130.10">
    <property type="match status" value="1"/>
</dbReference>
<keyword evidence="2" id="KW-0285">Flavoprotein</keyword>
<evidence type="ECO:0000256" key="2">
    <source>
        <dbReference type="ARBA" id="ARBA00022630"/>
    </source>
</evidence>
<dbReference type="InterPro" id="IPR043133">
    <property type="entry name" value="GTP-CH-I_C/QueF"/>
</dbReference>
<dbReference type="Gene3D" id="3.30.390.30">
    <property type="match status" value="1"/>
</dbReference>
<dbReference type="GO" id="GO:0008860">
    <property type="term" value="F:ferredoxin-NAD+ reductase activity"/>
    <property type="evidence" value="ECO:0007669"/>
    <property type="project" value="UniProtKB-EC"/>
</dbReference>
<dbReference type="RefSeq" id="WP_184807759.1">
    <property type="nucleotide sequence ID" value="NZ_JACIIZ010000028.1"/>
</dbReference>
<dbReference type="PRINTS" id="PR00411">
    <property type="entry name" value="PNDRDTASEI"/>
</dbReference>
<dbReference type="SUPFAM" id="SSF55620">
    <property type="entry name" value="Tetrahydrobiopterin biosynthesis enzymes-like"/>
    <property type="match status" value="1"/>
</dbReference>
<dbReference type="EC" id="1.18.1.3" evidence="6"/>
<dbReference type="GO" id="GO:0016651">
    <property type="term" value="F:oxidoreductase activity, acting on NAD(P)H"/>
    <property type="evidence" value="ECO:0007669"/>
    <property type="project" value="TreeGrafter"/>
</dbReference>
<dbReference type="InterPro" id="IPR023753">
    <property type="entry name" value="FAD/NAD-binding_dom"/>
</dbReference>
<keyword evidence="4 6" id="KW-0560">Oxidoreductase</keyword>
<dbReference type="InterPro" id="IPR050446">
    <property type="entry name" value="FAD-oxidoreductase/Apoptosis"/>
</dbReference>
<dbReference type="SUPFAM" id="SSF51905">
    <property type="entry name" value="FAD/NAD(P)-binding domain"/>
    <property type="match status" value="2"/>
</dbReference>
<evidence type="ECO:0000256" key="1">
    <source>
        <dbReference type="ARBA" id="ARBA00001974"/>
    </source>
</evidence>
<evidence type="ECO:0000259" key="5">
    <source>
        <dbReference type="SMART" id="SM00905"/>
    </source>
</evidence>
<dbReference type="SUPFAM" id="SSF55424">
    <property type="entry name" value="FAD/NAD-linked reductases, dimerisation (C-terminal) domain"/>
    <property type="match status" value="1"/>
</dbReference>
<feature type="domain" description="Dihydroneopterin aldolase/epimerase" evidence="5">
    <location>
        <begin position="433"/>
        <end position="538"/>
    </location>
</feature>
<dbReference type="GO" id="GO:0006760">
    <property type="term" value="P:folic acid-containing compound metabolic process"/>
    <property type="evidence" value="ECO:0007669"/>
    <property type="project" value="InterPro"/>
</dbReference>
<evidence type="ECO:0000256" key="4">
    <source>
        <dbReference type="ARBA" id="ARBA00023002"/>
    </source>
</evidence>
<dbReference type="InterPro" id="IPR028202">
    <property type="entry name" value="Reductase_C"/>
</dbReference>
<accession>A0A7X0B3U6</accession>
<name>A0A7X0B3U6_9PROT</name>
<gene>
    <name evidence="6" type="ORF">FHS74_005846</name>
</gene>
<dbReference type="EMBL" id="JACIIZ010000028">
    <property type="protein sequence ID" value="MBB6255247.1"/>
    <property type="molecule type" value="Genomic_DNA"/>
</dbReference>
<keyword evidence="3" id="KW-0274">FAD</keyword>
<dbReference type="Pfam" id="PF14759">
    <property type="entry name" value="Reductase_C"/>
    <property type="match status" value="1"/>
</dbReference>
<dbReference type="SMART" id="SM00905">
    <property type="entry name" value="FolB"/>
    <property type="match status" value="1"/>
</dbReference>
<dbReference type="InterPro" id="IPR016156">
    <property type="entry name" value="FAD/NAD-linked_Rdtase_dimer_sf"/>
</dbReference>